<sequence length="73" mass="8271">MGRQLRRWLAKNGHQDDCAHRRAGAANSRMYHSYTAIAPRHLHSLGDCSLHSVSHSKPYRRENGQGTAIARLH</sequence>
<dbReference type="EMBL" id="HG992337">
    <property type="protein sequence ID" value="CAE6794665.1"/>
    <property type="molecule type" value="Genomic_DNA"/>
</dbReference>
<evidence type="ECO:0000313" key="3">
    <source>
        <dbReference type="Proteomes" id="UP000835242"/>
    </source>
</evidence>
<evidence type="ECO:0000256" key="1">
    <source>
        <dbReference type="SAM" id="MobiDB-lite"/>
    </source>
</evidence>
<dbReference type="Proteomes" id="UP000835242">
    <property type="component" value="Chromosome"/>
</dbReference>
<dbReference type="AlphaFoldDB" id="A0AAU9HZA3"/>
<evidence type="ECO:0000313" key="2">
    <source>
        <dbReference type="EMBL" id="CAE6794665.1"/>
    </source>
</evidence>
<protein>
    <submittedName>
        <fullName evidence="2">Uncharacterized protein</fullName>
    </submittedName>
</protein>
<feature type="region of interest" description="Disordered" evidence="1">
    <location>
        <begin position="52"/>
        <end position="73"/>
    </location>
</feature>
<proteinExistence type="predicted"/>
<reference evidence="2 3" key="1">
    <citation type="submission" date="2021-02" db="EMBL/GenBank/DDBJ databases">
        <authorList>
            <person name="Pothier F. J."/>
        </authorList>
    </citation>
    <scope>NUCLEOTIDE SEQUENCE [LARGE SCALE GENOMIC DNA]</scope>
    <source>
        <strain evidence="2 3">1314c</strain>
    </source>
</reference>
<accession>A0AAU9HZA3</accession>
<name>A0AAU9HZA3_9XANT</name>
<dbReference type="EMBL" id="HG992337">
    <property type="protein sequence ID" value="CAE6794688.1"/>
    <property type="molecule type" value="Genomic_DNA"/>
</dbReference>
<gene>
    <name evidence="2" type="ORF">XA1314C_27130</name>
</gene>
<organism evidence="2 3">
    <name type="scientific">Xanthomonas arboricola</name>
    <dbReference type="NCBI Taxonomy" id="56448"/>
    <lineage>
        <taxon>Bacteria</taxon>
        <taxon>Pseudomonadati</taxon>
        <taxon>Pseudomonadota</taxon>
        <taxon>Gammaproteobacteria</taxon>
        <taxon>Lysobacterales</taxon>
        <taxon>Lysobacteraceae</taxon>
        <taxon>Xanthomonas</taxon>
    </lineage>
</organism>